<name>A0A8H6R6B8_9PEZI</name>
<evidence type="ECO:0000313" key="2">
    <source>
        <dbReference type="EMBL" id="KAF7186751.1"/>
    </source>
</evidence>
<keyword evidence="3" id="KW-1185">Reference proteome</keyword>
<feature type="domain" description="F-box" evidence="1">
    <location>
        <begin position="99"/>
        <end position="155"/>
    </location>
</feature>
<dbReference type="AlphaFoldDB" id="A0A8H6R6B8"/>
<dbReference type="Proteomes" id="UP000660729">
    <property type="component" value="Unassembled WGS sequence"/>
</dbReference>
<comment type="caution">
    <text evidence="2">The sequence shown here is derived from an EMBL/GenBank/DDBJ whole genome shotgun (WGS) entry which is preliminary data.</text>
</comment>
<accession>A0A8H6R6B8</accession>
<proteinExistence type="predicted"/>
<dbReference type="InterPro" id="IPR038883">
    <property type="entry name" value="AN11006-like"/>
</dbReference>
<organism evidence="2 3">
    <name type="scientific">Pseudocercospora fuligena</name>
    <dbReference type="NCBI Taxonomy" id="685502"/>
    <lineage>
        <taxon>Eukaryota</taxon>
        <taxon>Fungi</taxon>
        <taxon>Dikarya</taxon>
        <taxon>Ascomycota</taxon>
        <taxon>Pezizomycotina</taxon>
        <taxon>Dothideomycetes</taxon>
        <taxon>Dothideomycetidae</taxon>
        <taxon>Mycosphaerellales</taxon>
        <taxon>Mycosphaerellaceae</taxon>
        <taxon>Pseudocercospora</taxon>
    </lineage>
</organism>
<evidence type="ECO:0000259" key="1">
    <source>
        <dbReference type="Pfam" id="PF13013"/>
    </source>
</evidence>
<sequence>MQSASKDSYWKFIERFEGGNAASYRRQVREAGYDIAENTRGDQVRKYLARIQLGLLCYDSCSISELEKYIKARGIHKHPEKLNRGTLIKRLMSADEDREFPRFMDLPPELRNSIYESVMDEYAKPLTNPAQPPFALVSRQVRNEALSTFYSCCTFKVDL</sequence>
<dbReference type="Pfam" id="PF13013">
    <property type="entry name" value="F-box-like_2"/>
    <property type="match status" value="1"/>
</dbReference>
<dbReference type="InterPro" id="IPR001810">
    <property type="entry name" value="F-box_dom"/>
</dbReference>
<protein>
    <recommendedName>
        <fullName evidence="1">F-box domain-containing protein</fullName>
    </recommendedName>
</protein>
<dbReference type="EMBL" id="JABCIY010000248">
    <property type="protein sequence ID" value="KAF7186751.1"/>
    <property type="molecule type" value="Genomic_DNA"/>
</dbReference>
<reference evidence="2" key="1">
    <citation type="submission" date="2020-04" db="EMBL/GenBank/DDBJ databases">
        <title>Draft genome resource of the tomato pathogen Pseudocercospora fuligena.</title>
        <authorList>
            <person name="Zaccaron A."/>
        </authorList>
    </citation>
    <scope>NUCLEOTIDE SEQUENCE</scope>
    <source>
        <strain evidence="2">PF001</strain>
    </source>
</reference>
<dbReference type="PANTHER" id="PTHR42085:SF2">
    <property type="entry name" value="F-BOX DOMAIN-CONTAINING PROTEIN"/>
    <property type="match status" value="1"/>
</dbReference>
<evidence type="ECO:0000313" key="3">
    <source>
        <dbReference type="Proteomes" id="UP000660729"/>
    </source>
</evidence>
<dbReference type="PANTHER" id="PTHR42085">
    <property type="entry name" value="F-BOX DOMAIN-CONTAINING PROTEIN"/>
    <property type="match status" value="1"/>
</dbReference>
<dbReference type="OrthoDB" id="3637282at2759"/>
<gene>
    <name evidence="2" type="ORF">HII31_11983</name>
</gene>